<proteinExistence type="predicted"/>
<keyword evidence="3" id="KW-0808">Transferase</keyword>
<evidence type="ECO:0000256" key="13">
    <source>
        <dbReference type="PROSITE-ProRule" id="PRU00221"/>
    </source>
</evidence>
<dbReference type="GO" id="GO:0042802">
    <property type="term" value="F:identical protein binding"/>
    <property type="evidence" value="ECO:0007669"/>
    <property type="project" value="UniProtKB-ARBA"/>
</dbReference>
<keyword evidence="9" id="KW-0175">Coiled coil</keyword>
<keyword evidence="5" id="KW-0677">Repeat</keyword>
<keyword evidence="4" id="KW-0479">Metal-binding</keyword>
<feature type="region of interest" description="Disordered" evidence="14">
    <location>
        <begin position="239"/>
        <end position="265"/>
    </location>
</feature>
<keyword evidence="8" id="KW-0862">Zinc</keyword>
<dbReference type="PROSITE" id="PS00518">
    <property type="entry name" value="ZF_RING_1"/>
    <property type="match status" value="2"/>
</dbReference>
<evidence type="ECO:0000256" key="12">
    <source>
        <dbReference type="PROSITE-ProRule" id="PRU00175"/>
    </source>
</evidence>
<dbReference type="PROSITE" id="PS50082">
    <property type="entry name" value="WD_REPEATS_2"/>
    <property type="match status" value="4"/>
</dbReference>
<accession>A0A0D3FB04</accession>
<dbReference type="InterPro" id="IPR001680">
    <property type="entry name" value="WD40_rpt"/>
</dbReference>
<feature type="compositionally biased region" description="Polar residues" evidence="14">
    <location>
        <begin position="895"/>
        <end position="904"/>
    </location>
</feature>
<dbReference type="GO" id="GO:0043161">
    <property type="term" value="P:proteasome-mediated ubiquitin-dependent protein catabolic process"/>
    <property type="evidence" value="ECO:0007669"/>
    <property type="project" value="TreeGrafter"/>
</dbReference>
<dbReference type="InterPro" id="IPR001841">
    <property type="entry name" value="Znf_RING"/>
</dbReference>
<dbReference type="InterPro" id="IPR015943">
    <property type="entry name" value="WD40/YVTN_repeat-like_dom_sf"/>
</dbReference>
<feature type="compositionally biased region" description="Polar residues" evidence="14">
    <location>
        <begin position="255"/>
        <end position="264"/>
    </location>
</feature>
<organism evidence="16">
    <name type="scientific">Oryza barthii</name>
    <dbReference type="NCBI Taxonomy" id="65489"/>
    <lineage>
        <taxon>Eukaryota</taxon>
        <taxon>Viridiplantae</taxon>
        <taxon>Streptophyta</taxon>
        <taxon>Embryophyta</taxon>
        <taxon>Tracheophyta</taxon>
        <taxon>Spermatophyta</taxon>
        <taxon>Magnoliopsida</taxon>
        <taxon>Liliopsida</taxon>
        <taxon>Poales</taxon>
        <taxon>Poaceae</taxon>
        <taxon>BOP clade</taxon>
        <taxon>Oryzoideae</taxon>
        <taxon>Oryzeae</taxon>
        <taxon>Oryzinae</taxon>
        <taxon>Oryza</taxon>
    </lineage>
</organism>
<dbReference type="InterPro" id="IPR036322">
    <property type="entry name" value="WD40_repeat_dom_sf"/>
</dbReference>
<evidence type="ECO:0000256" key="4">
    <source>
        <dbReference type="ARBA" id="ARBA00022723"/>
    </source>
</evidence>
<dbReference type="PANTHER" id="PTHR44080:SF1">
    <property type="entry name" value="E3 UBIQUITIN-PROTEIN LIGASE COP1"/>
    <property type="match status" value="1"/>
</dbReference>
<dbReference type="InterPro" id="IPR017907">
    <property type="entry name" value="Znf_RING_CS"/>
</dbReference>
<dbReference type="GO" id="GO:0009585">
    <property type="term" value="P:red, far-red light phototransduction"/>
    <property type="evidence" value="ECO:0007669"/>
    <property type="project" value="UniProtKB-KW"/>
</dbReference>
<dbReference type="HOGENOM" id="CLU_259546_0_0_1"/>
<dbReference type="Gramene" id="OBART02G34080.1">
    <property type="protein sequence ID" value="OBART02G34080.1"/>
    <property type="gene ID" value="OBART02G34080"/>
</dbReference>
<dbReference type="Pfam" id="PF13923">
    <property type="entry name" value="zf-C3HC4_2"/>
    <property type="match status" value="2"/>
</dbReference>
<dbReference type="STRING" id="65489.A0A0D3FB04"/>
<feature type="region of interest" description="Disordered" evidence="14">
    <location>
        <begin position="879"/>
        <end position="905"/>
    </location>
</feature>
<feature type="region of interest" description="Disordered" evidence="14">
    <location>
        <begin position="1"/>
        <end position="28"/>
    </location>
</feature>
<feature type="domain" description="RING-type" evidence="15">
    <location>
        <begin position="60"/>
        <end position="97"/>
    </location>
</feature>
<evidence type="ECO:0000256" key="5">
    <source>
        <dbReference type="ARBA" id="ARBA00022737"/>
    </source>
</evidence>
<evidence type="ECO:0000256" key="7">
    <source>
        <dbReference type="ARBA" id="ARBA00022786"/>
    </source>
</evidence>
<evidence type="ECO:0000256" key="11">
    <source>
        <dbReference type="ARBA" id="ARBA00084091"/>
    </source>
</evidence>
<dbReference type="GO" id="GO:0005634">
    <property type="term" value="C:nucleus"/>
    <property type="evidence" value="ECO:0007669"/>
    <property type="project" value="UniProtKB-SubCell"/>
</dbReference>
<keyword evidence="2 13" id="KW-0853">WD repeat</keyword>
<reference evidence="16" key="2">
    <citation type="submission" date="2015-03" db="UniProtKB">
        <authorList>
            <consortium name="EnsemblPlants"/>
        </authorList>
    </citation>
    <scope>IDENTIFICATION</scope>
</reference>
<keyword evidence="6 12" id="KW-0863">Zinc-finger</keyword>
<evidence type="ECO:0000313" key="17">
    <source>
        <dbReference type="Proteomes" id="UP000026960"/>
    </source>
</evidence>
<dbReference type="PaxDb" id="65489-OBART02G34080.1"/>
<evidence type="ECO:0000259" key="15">
    <source>
        <dbReference type="PROSITE" id="PS50089"/>
    </source>
</evidence>
<dbReference type="CDD" id="cd16504">
    <property type="entry name" value="RING-HC_COP1"/>
    <property type="match status" value="2"/>
</dbReference>
<feature type="repeat" description="WD" evidence="13">
    <location>
        <begin position="469"/>
        <end position="501"/>
    </location>
</feature>
<keyword evidence="10" id="KW-0539">Nucleus</keyword>
<sequence>MGDSTVAGALVPSVPKQEQAPSGDASTAALAVAGEGEEDAGARASAGGNGEAAADRDLLCPICMAVIKDAFLTACGHSFCYMCIVTHLSHKSDCPCCGNYLTKAQLYPNFLLDKVLKKMSARQIAKTASPIDQFRYALQQGNDMAVKELDSLMTLIAEKKRHMEQQESETNMQILLVFLHCLRKQKLEELNEIQTDLQYIKEDISAVERHRLELYRTKERYSMKLRMLLDEPAASKMWPSPMDKPSGLFPPNSRGPLSTSNPGGLQNKKLDLKGQISHQGFQRRDVLTCSDPPSAPIQSGNVIARKRRVQAQFNELQEYYLQRRRTGAQSRRLEERDIVTINKEGYHAGLEDFQSVLTTFTRYSRLRVIAELRHGDLFHSANIVSSIEFDRDDELFATAGVSKRIKVFEFSTVVNEPSDVHCPVVEMATRSKLSCLSWNKYSKNVIASSDYEGIVTVWDVQTRQSVMEYEEHEKRAWSVDFSRTEPSMLVSGSDDCKVKVWCTKQEASAINIDMKANICSVKYNPGSSHYVAVGSADHHIHYFDLRNPSAPVHVFGGHKKAVSYVKFLSTNELASASTDSTLRLWDVKENCPVRTFRGHKNEKNFVGLSVNNEYIACGSETNEVFVYHKAISKPAANHRFVSSDLDDADDDPGSYFISAVCWKSDSPTMLTANSQGTIKVLLFPIRAIIPQMGVEVLLISNIGRKVLKDAFLTACGHSFCYMCIVTHLSHKSDCPCCGNYLTKAQLYPNFLLDKVLKKMSARQIAKTASPIDQFRYALQQGNDMAVKELDSLMTLIAEKKRHMEQQESETNMQILLVFLHCLRKQKLEELNEIQTDLQYIKEDISAVERHRLELYRTKERYSMKLRMLLDEPAASKMWPSPMDKPSGLFPPNSRGPLSTSNPGGLQNKKLDLKGQISHQGFQRRDVLTCSDPPSAPIQSGNVIARKRRVQAQFNELQEYYLQRRRTGAQSRRLEERDIVTINKEGYHAGLEDFQSVLTTFTRYSRLRVIAELRHGDLFHSANIVSSIEFDRDDELFATAGVSKRIKVFEFSTVVNEPSDVHCPVVEMATRSKLSCLSWNKYSKNVIASSDYEGIVTVWDVQTRQSVMEYEEHEKRAWSVDFSRTEPSMLVSGSDDCKVKVWCTKQEASAINIDMKANICSVKYNPGSSHYVAVGSADHHIHYFDLRNPSAPVHVFGGHKKAVSYVKFLSTNELASASTDSTLRLWDVKENCPVRTFRGHKNEKNFVGLSVNNEYIACGSETNEVFVYHKAISKPAANHRFVSSDLDDADDDPGSYFISAVCWKSDSPTMLTANSQGTIKVLVLAP</sequence>
<evidence type="ECO:0000313" key="16">
    <source>
        <dbReference type="EnsemblPlants" id="OBART02G34080.1"/>
    </source>
</evidence>
<dbReference type="SMART" id="SM00320">
    <property type="entry name" value="WD40"/>
    <property type="match status" value="13"/>
</dbReference>
<protein>
    <recommendedName>
        <fullName evidence="15">RING-type domain-containing protein</fullName>
    </recommendedName>
</protein>
<evidence type="ECO:0000256" key="8">
    <source>
        <dbReference type="ARBA" id="ARBA00022833"/>
    </source>
</evidence>
<dbReference type="GO" id="GO:0061630">
    <property type="term" value="F:ubiquitin protein ligase activity"/>
    <property type="evidence" value="ECO:0007669"/>
    <property type="project" value="InterPro"/>
</dbReference>
<evidence type="ECO:0000256" key="10">
    <source>
        <dbReference type="ARBA" id="ARBA00023242"/>
    </source>
</evidence>
<evidence type="ECO:0000256" key="2">
    <source>
        <dbReference type="ARBA" id="ARBA00022574"/>
    </source>
</evidence>
<dbReference type="EnsemblPlants" id="OBART02G34080.1">
    <property type="protein sequence ID" value="OBART02G34080.1"/>
    <property type="gene ID" value="OBART02G34080"/>
</dbReference>
<feature type="repeat" description="WD" evidence="13">
    <location>
        <begin position="555"/>
        <end position="595"/>
    </location>
</feature>
<keyword evidence="17" id="KW-1185">Reference proteome</keyword>
<dbReference type="PANTHER" id="PTHR44080">
    <property type="entry name" value="E3 UBIQUITIN-PROTEIN LIGASE COP1"/>
    <property type="match status" value="1"/>
</dbReference>
<dbReference type="GO" id="GO:0008270">
    <property type="term" value="F:zinc ion binding"/>
    <property type="evidence" value="ECO:0007669"/>
    <property type="project" value="UniProtKB-KW"/>
</dbReference>
<name>A0A0D3FB04_9ORYZ</name>
<dbReference type="SMART" id="SM00184">
    <property type="entry name" value="RING"/>
    <property type="match status" value="2"/>
</dbReference>
<dbReference type="Gene3D" id="3.30.40.10">
    <property type="entry name" value="Zinc/RING finger domain, C3HC4 (zinc finger)"/>
    <property type="match status" value="2"/>
</dbReference>
<evidence type="ECO:0000256" key="9">
    <source>
        <dbReference type="ARBA" id="ARBA00023054"/>
    </source>
</evidence>
<reference evidence="16" key="1">
    <citation type="journal article" date="2009" name="Rice">
        <title>De Novo Next Generation Sequencing of Plant Genomes.</title>
        <authorList>
            <person name="Rounsley S."/>
            <person name="Marri P.R."/>
            <person name="Yu Y."/>
            <person name="He R."/>
            <person name="Sisneros N."/>
            <person name="Goicoechea J.L."/>
            <person name="Lee S.J."/>
            <person name="Angelova A."/>
            <person name="Kudrna D."/>
            <person name="Luo M."/>
            <person name="Affourtit J."/>
            <person name="Desany B."/>
            <person name="Knight J."/>
            <person name="Niazi F."/>
            <person name="Egholm M."/>
            <person name="Wing R.A."/>
        </authorList>
    </citation>
    <scope>NUCLEOTIDE SEQUENCE [LARGE SCALE GENOMIC DNA]</scope>
    <source>
        <strain evidence="16">cv. IRGC 105608</strain>
    </source>
</reference>
<dbReference type="PROSITE" id="PS50294">
    <property type="entry name" value="WD_REPEATS_REGION"/>
    <property type="match status" value="2"/>
</dbReference>
<dbReference type="SUPFAM" id="SSF50978">
    <property type="entry name" value="WD40 repeat-like"/>
    <property type="match status" value="2"/>
</dbReference>
<dbReference type="SUPFAM" id="SSF57850">
    <property type="entry name" value="RING/U-box"/>
    <property type="match status" value="2"/>
</dbReference>
<dbReference type="PROSITE" id="PS00678">
    <property type="entry name" value="WD_REPEATS_1"/>
    <property type="match status" value="2"/>
</dbReference>
<keyword evidence="11" id="KW-0607">Phytochrome signaling pathway</keyword>
<dbReference type="Proteomes" id="UP000026960">
    <property type="component" value="Chromosome 2"/>
</dbReference>
<dbReference type="eggNOG" id="KOG0297">
    <property type="taxonomic scope" value="Eukaryota"/>
</dbReference>
<evidence type="ECO:0000256" key="3">
    <source>
        <dbReference type="ARBA" id="ARBA00022679"/>
    </source>
</evidence>
<dbReference type="FunFam" id="2.130.10.10:FF:000090">
    <property type="entry name" value="E3 ubiquitin-protein ligase RFWD2 isoform X1"/>
    <property type="match status" value="2"/>
</dbReference>
<dbReference type="InterPro" id="IPR013083">
    <property type="entry name" value="Znf_RING/FYVE/PHD"/>
</dbReference>
<dbReference type="InterPro" id="IPR042755">
    <property type="entry name" value="COP1"/>
</dbReference>
<feature type="repeat" description="WD" evidence="13">
    <location>
        <begin position="1109"/>
        <end position="1141"/>
    </location>
</feature>
<evidence type="ECO:0000256" key="1">
    <source>
        <dbReference type="ARBA" id="ARBA00004123"/>
    </source>
</evidence>
<dbReference type="Gene3D" id="2.130.10.10">
    <property type="entry name" value="YVTN repeat-like/Quinoprotein amine dehydrogenase"/>
    <property type="match status" value="2"/>
</dbReference>
<dbReference type="Pfam" id="PF00400">
    <property type="entry name" value="WD40"/>
    <property type="match status" value="4"/>
</dbReference>
<dbReference type="PROSITE" id="PS50089">
    <property type="entry name" value="ZF_RING_2"/>
    <property type="match status" value="1"/>
</dbReference>
<feature type="repeat" description="WD" evidence="13">
    <location>
        <begin position="1195"/>
        <end position="1235"/>
    </location>
</feature>
<comment type="subcellular location">
    <subcellularLocation>
        <location evidence="1">Nucleus</location>
    </subcellularLocation>
</comment>
<dbReference type="InterPro" id="IPR019775">
    <property type="entry name" value="WD40_repeat_CS"/>
</dbReference>
<evidence type="ECO:0000256" key="14">
    <source>
        <dbReference type="SAM" id="MobiDB-lite"/>
    </source>
</evidence>
<keyword evidence="7" id="KW-0833">Ubl conjugation pathway</keyword>
<evidence type="ECO:0000256" key="6">
    <source>
        <dbReference type="ARBA" id="ARBA00022771"/>
    </source>
</evidence>